<dbReference type="EMBL" id="JBHSDV010000003">
    <property type="protein sequence ID" value="MFC4388437.1"/>
    <property type="molecule type" value="Genomic_DNA"/>
</dbReference>
<evidence type="ECO:0000313" key="5">
    <source>
        <dbReference type="EMBL" id="MFC4388437.1"/>
    </source>
</evidence>
<evidence type="ECO:0000256" key="4">
    <source>
        <dbReference type="RuleBase" id="RU365031"/>
    </source>
</evidence>
<dbReference type="InterPro" id="IPR003679">
    <property type="entry name" value="Amioglycoside_AcTrfase"/>
</dbReference>
<comment type="caution">
    <text evidence="5">The sequence shown here is derived from an EMBL/GenBank/DDBJ whole genome shotgun (WGS) entry which is preliminary data.</text>
</comment>
<comment type="catalytic activity">
    <reaction evidence="4">
        <text>a 2-deoxystreptamine antibiotic + acetyl-CoA = an N(3)-acetyl-2-deoxystreptamine antibiotic + CoA + H(+)</text>
        <dbReference type="Rhea" id="RHEA:12665"/>
        <dbReference type="ChEBI" id="CHEBI:15378"/>
        <dbReference type="ChEBI" id="CHEBI:57287"/>
        <dbReference type="ChEBI" id="CHEBI:57288"/>
        <dbReference type="ChEBI" id="CHEBI:57921"/>
        <dbReference type="ChEBI" id="CHEBI:77452"/>
        <dbReference type="EC" id="2.3.1.81"/>
    </reaction>
</comment>
<gene>
    <name evidence="5" type="ORF">ACFOZ1_11565</name>
</gene>
<keyword evidence="4" id="KW-0046">Antibiotic resistance</keyword>
<keyword evidence="2 4" id="KW-0808">Transferase</keyword>
<dbReference type="Pfam" id="PF02522">
    <property type="entry name" value="Antibiotic_NAT"/>
    <property type="match status" value="1"/>
</dbReference>
<keyword evidence="3 4" id="KW-0012">Acyltransferase</keyword>
<dbReference type="RefSeq" id="WP_390199443.1">
    <property type="nucleotide sequence ID" value="NZ_JBHSDV010000003.1"/>
</dbReference>
<dbReference type="PANTHER" id="PTHR11104">
    <property type="entry name" value="AMINOGLYCOSIDE N3-ACETYLTRANSFERASE"/>
    <property type="match status" value="1"/>
</dbReference>
<reference evidence="6" key="1">
    <citation type="journal article" date="2019" name="Int. J. Syst. Evol. Microbiol.">
        <title>The Global Catalogue of Microorganisms (GCM) 10K type strain sequencing project: providing services to taxonomists for standard genome sequencing and annotation.</title>
        <authorList>
            <consortium name="The Broad Institute Genomics Platform"/>
            <consortium name="The Broad Institute Genome Sequencing Center for Infectious Disease"/>
            <person name="Wu L."/>
            <person name="Ma J."/>
        </authorList>
    </citation>
    <scope>NUCLEOTIDE SEQUENCE [LARGE SCALE GENOMIC DNA]</scope>
    <source>
        <strain evidence="6">KACC 14058</strain>
    </source>
</reference>
<proteinExistence type="inferred from homology"/>
<dbReference type="EC" id="2.3.1.-" evidence="4"/>
<organism evidence="5 6">
    <name type="scientific">Gracilibacillus marinus</name>
    <dbReference type="NCBI Taxonomy" id="630535"/>
    <lineage>
        <taxon>Bacteria</taxon>
        <taxon>Bacillati</taxon>
        <taxon>Bacillota</taxon>
        <taxon>Bacilli</taxon>
        <taxon>Bacillales</taxon>
        <taxon>Bacillaceae</taxon>
        <taxon>Gracilibacillus</taxon>
    </lineage>
</organism>
<keyword evidence="6" id="KW-1185">Reference proteome</keyword>
<evidence type="ECO:0000313" key="6">
    <source>
        <dbReference type="Proteomes" id="UP001595880"/>
    </source>
</evidence>
<comment type="similarity">
    <text evidence="1 4">Belongs to the antibiotic N-acetyltransferase family.</text>
</comment>
<dbReference type="Proteomes" id="UP001595880">
    <property type="component" value="Unassembled WGS sequence"/>
</dbReference>
<evidence type="ECO:0000256" key="2">
    <source>
        <dbReference type="ARBA" id="ARBA00022679"/>
    </source>
</evidence>
<evidence type="ECO:0000256" key="3">
    <source>
        <dbReference type="ARBA" id="ARBA00023315"/>
    </source>
</evidence>
<sequence length="259" mass="29568">MFTKIMLIDQLKESGIKQNDTLLVHSSMRAIGDVEGRADTVIDALMEYLTDGLLILPTHTWAQMGEDYLLFDPKKERACVGILPNIFMKRKNVVRSLHPTHSVAAYGNKANEYIDGDENWDTPCAKGGCWGKLYDMDAKILFIGVGMERNTFIHSVEEWVNVPNRLSDKRVPFQVKKDQNCIIERPAYRHYHPNGSTSDYYVKLQQPFLETGVIKRVKFGEASCFVGKAKEMANMTLQFLENDLDVFGHLDPIPSSWYK</sequence>
<evidence type="ECO:0000256" key="1">
    <source>
        <dbReference type="ARBA" id="ARBA00006383"/>
    </source>
</evidence>
<dbReference type="SUPFAM" id="SSF110710">
    <property type="entry name" value="TTHA0583/YokD-like"/>
    <property type="match status" value="1"/>
</dbReference>
<accession>A0ABV8VX32</accession>
<name>A0ABV8VX32_9BACI</name>
<dbReference type="PANTHER" id="PTHR11104:SF0">
    <property type="entry name" value="SPBETA PROPHAGE-DERIVED AMINOGLYCOSIDE N(3')-ACETYLTRANSFERASE-LIKE PROTEIN YOKD"/>
    <property type="match status" value="1"/>
</dbReference>
<dbReference type="InterPro" id="IPR028345">
    <property type="entry name" value="Antibiotic_NAT-like"/>
</dbReference>
<protein>
    <recommendedName>
        <fullName evidence="4">Aminoglycoside N(3)-acetyltransferase</fullName>
        <ecNumber evidence="4">2.3.1.-</ecNumber>
    </recommendedName>
</protein>